<sequence length="509" mass="56875">MTHDQLSQISGQPVISPPSQQGSNARVDWFSTQLVDHSSRIEKLEAAYQPDLWYESHEDMNNWDNPSSAPLPEQQSSLPNVLMHLSPNTSFSYDENSTILPFRHVPFLYQLLDSLSGLSPPVTAALANNNITPFFPTQDPIPADSSDRINFYNNSSSSFPFHISPSAHSTDLFSSNILQLESLNVRSLFTHSSTTNHHSGVGVILHSSLAMYIVKKKFFSDRLIGLTLQLPGKCNVLLIGGYIPPISSLNQSTIADCHSTLISWIRSAQSSNHNVLLGGYLNADFDSFLTSGSLSWLDYIWISPSFSIPHLWSSVSDLTDIFSTDHFLITAHFDFLAFREQHVPSLYNVPDGLRLLVAPEEIKDAVISHFQNIVGPSVSLFDSLSSLPPRWQKRYSPLEQFSESLYDSVMSHISISELREVISASPAHKASGPSSIPYEWFKLLSDTSLQFLCELMNRCLDLSDIPEDWRSASITPILKSHEFDALLKNTRPITLLETAQKLLVKIINN</sequence>
<dbReference type="PANTHER" id="PTHR19446">
    <property type="entry name" value="REVERSE TRANSCRIPTASES"/>
    <property type="match status" value="1"/>
</dbReference>
<evidence type="ECO:0000256" key="1">
    <source>
        <dbReference type="SAM" id="MobiDB-lite"/>
    </source>
</evidence>
<protein>
    <recommendedName>
        <fullName evidence="4">Endonuclease/exonuclease/phosphatase domain-containing protein</fullName>
    </recommendedName>
</protein>
<name>A0A2N0NN43_9GLOM</name>
<dbReference type="Gene3D" id="3.60.10.10">
    <property type="entry name" value="Endonuclease/exonuclease/phosphatase"/>
    <property type="match status" value="1"/>
</dbReference>
<dbReference type="InterPro" id="IPR036691">
    <property type="entry name" value="Endo/exonu/phosph_ase_sf"/>
</dbReference>
<dbReference type="VEuPathDB" id="FungiDB:RhiirFUN_010407"/>
<evidence type="ECO:0008006" key="4">
    <source>
        <dbReference type="Google" id="ProtNLM"/>
    </source>
</evidence>
<reference evidence="2 3" key="2">
    <citation type="submission" date="2017-09" db="EMBL/GenBank/DDBJ databases">
        <title>Extensive intraspecific genome diversity in a model arbuscular mycorrhizal fungus.</title>
        <authorList>
            <person name="Chen E.C."/>
            <person name="Morin E."/>
            <person name="Beaudet D."/>
            <person name="Noel J."/>
            <person name="Ndikumana S."/>
            <person name="Charron P."/>
            <person name="St-Onge C."/>
            <person name="Giorgi J."/>
            <person name="Grigoriev I.V."/>
            <person name="Roux C."/>
            <person name="Martin F.M."/>
            <person name="Corradi N."/>
        </authorList>
    </citation>
    <scope>NUCLEOTIDE SEQUENCE [LARGE SCALE GENOMIC DNA]</scope>
    <source>
        <strain evidence="2 3">A5</strain>
    </source>
</reference>
<gene>
    <name evidence="2" type="ORF">RhiirA5_435711</name>
</gene>
<dbReference type="VEuPathDB" id="FungiDB:FUN_006515"/>
<comment type="caution">
    <text evidence="2">The sequence shown here is derived from an EMBL/GenBank/DDBJ whole genome shotgun (WGS) entry which is preliminary data.</text>
</comment>
<evidence type="ECO:0000313" key="2">
    <source>
        <dbReference type="EMBL" id="PKB95966.1"/>
    </source>
</evidence>
<proteinExistence type="predicted"/>
<reference evidence="2 3" key="1">
    <citation type="submission" date="2016-04" db="EMBL/GenBank/DDBJ databases">
        <title>Genome analyses suggest a sexual origin of heterokaryosis in a supposedly ancient asexual fungus.</title>
        <authorList>
            <person name="Ropars J."/>
            <person name="Sedzielewska K."/>
            <person name="Noel J."/>
            <person name="Charron P."/>
            <person name="Farinelli L."/>
            <person name="Marton T."/>
            <person name="Kruger M."/>
            <person name="Pelin A."/>
            <person name="Brachmann A."/>
            <person name="Corradi N."/>
        </authorList>
    </citation>
    <scope>NUCLEOTIDE SEQUENCE [LARGE SCALE GENOMIC DNA]</scope>
    <source>
        <strain evidence="2 3">A5</strain>
    </source>
</reference>
<evidence type="ECO:0000313" key="3">
    <source>
        <dbReference type="Proteomes" id="UP000232722"/>
    </source>
</evidence>
<dbReference type="VEuPathDB" id="FungiDB:RhiirFUN_024632"/>
<dbReference type="AlphaFoldDB" id="A0A2N0NN43"/>
<dbReference type="VEuPathDB" id="FungiDB:RhiirA1_477445"/>
<dbReference type="Proteomes" id="UP000232722">
    <property type="component" value="Unassembled WGS sequence"/>
</dbReference>
<feature type="region of interest" description="Disordered" evidence="1">
    <location>
        <begin position="1"/>
        <end position="24"/>
    </location>
</feature>
<accession>A0A2N0NN43</accession>
<organism evidence="2 3">
    <name type="scientific">Rhizophagus irregularis</name>
    <dbReference type="NCBI Taxonomy" id="588596"/>
    <lineage>
        <taxon>Eukaryota</taxon>
        <taxon>Fungi</taxon>
        <taxon>Fungi incertae sedis</taxon>
        <taxon>Mucoromycota</taxon>
        <taxon>Glomeromycotina</taxon>
        <taxon>Glomeromycetes</taxon>
        <taxon>Glomerales</taxon>
        <taxon>Glomeraceae</taxon>
        <taxon>Rhizophagus</taxon>
    </lineage>
</organism>
<dbReference type="SUPFAM" id="SSF56219">
    <property type="entry name" value="DNase I-like"/>
    <property type="match status" value="1"/>
</dbReference>
<dbReference type="EMBL" id="LLXJ01004295">
    <property type="protein sequence ID" value="PKB95966.1"/>
    <property type="molecule type" value="Genomic_DNA"/>
</dbReference>